<reference evidence="1 2" key="1">
    <citation type="submission" date="2018-08" db="EMBL/GenBank/DDBJ databases">
        <title>A genome reference for cultivated species of the human gut microbiota.</title>
        <authorList>
            <person name="Zou Y."/>
            <person name="Xue W."/>
            <person name="Luo G."/>
        </authorList>
    </citation>
    <scope>NUCLEOTIDE SEQUENCE [LARGE SCALE GENOMIC DNA]</scope>
    <source>
        <strain evidence="1 2">AF43-2</strain>
    </source>
</reference>
<accession>A0AA92V578</accession>
<evidence type="ECO:0000313" key="2">
    <source>
        <dbReference type="Proteomes" id="UP000284562"/>
    </source>
</evidence>
<dbReference type="EMBL" id="QRNN01000073">
    <property type="protein sequence ID" value="RHK46406.1"/>
    <property type="molecule type" value="Genomic_DNA"/>
</dbReference>
<proteinExistence type="predicted"/>
<dbReference type="AlphaFoldDB" id="A0AA92V578"/>
<protein>
    <recommendedName>
        <fullName evidence="3">GLUG domain-containing protein</fullName>
    </recommendedName>
</protein>
<dbReference type="Gene3D" id="2.60.120.380">
    <property type="match status" value="1"/>
</dbReference>
<evidence type="ECO:0008006" key="3">
    <source>
        <dbReference type="Google" id="ProtNLM"/>
    </source>
</evidence>
<name>A0AA92V578_9BACT</name>
<dbReference type="Gene3D" id="2.160.20.110">
    <property type="match status" value="2"/>
</dbReference>
<dbReference type="PROSITE" id="PS51257">
    <property type="entry name" value="PROKAR_LIPOPROTEIN"/>
    <property type="match status" value="1"/>
</dbReference>
<evidence type="ECO:0000313" key="1">
    <source>
        <dbReference type="EMBL" id="RHK46406.1"/>
    </source>
</evidence>
<dbReference type="Proteomes" id="UP000284562">
    <property type="component" value="Unassembled WGS sequence"/>
</dbReference>
<comment type="caution">
    <text evidence="1">The sequence shown here is derived from an EMBL/GenBank/DDBJ whole genome shotgun (WGS) entry which is preliminary data.</text>
</comment>
<organism evidence="1 2">
    <name type="scientific">Segatella copri</name>
    <dbReference type="NCBI Taxonomy" id="165179"/>
    <lineage>
        <taxon>Bacteria</taxon>
        <taxon>Pseudomonadati</taxon>
        <taxon>Bacteroidota</taxon>
        <taxon>Bacteroidia</taxon>
        <taxon>Bacteroidales</taxon>
        <taxon>Prevotellaceae</taxon>
        <taxon>Segatella</taxon>
    </lineage>
</organism>
<sequence>MKGIRYLGGVVAAYSGNSITSCANYGVVTGSGESVGGIAGYFNSGTIQNSANYGDVTGTDNVGNLIGLAEECNLNNVLGTGNVTATSAKLAGLLVGNIRKSSSTASGILAYNSSAKLTINGTEQTGDAVKAIGGGSLTSAEKIMAFTEEQLKSGLVANQLQKNVSGSARWGQKLNTNDYPLPGSADEVYLDGNLTMNCLGELEGTGTFTNTKPAQEGTFTFKHGDSPKHHKFVAATCTTDGNIEYWECNLCHKSFSNEQMTQMVSSLVVVSATGHEYDENDKCTKCQQEIPFLKLGNNSITIGKVQGEREKISGYNLYKYTAPEDGTLEVTANSNRKNTYGTLWESRTAASCLTSDNSWPDFKITYTVTKGTTYYIGAREFFGKAIEGEVKLNVKMNGLDRELPAGMTGKGTEAEPFVLKTADHLAWFRDCVNECNTLVCAKIADEVKEIDMSTVCHKADTEKQIAELSWTPIGNFDNKYQGTFDGNGKTISNLYINATSEFAGFFGYLAGGNIKNITFDNAKVNSTGIYYTGILAGYAGSCIFENIKTLGNCSVEGKQITGGIAGIAVGNISNCENHAEVKGMGSLGGILGMYYGSDNSITSCANYGAVTGTYRQVGGMVGYFDSGTIQNSANYGDITGKDNVGNLIGEGVICNLNNVLGTGNVTATSDTERAGLLFGRISKSSSAASGILAYNSSAKLTINGAEQTGEAVKAIGEGSLTYPEGVNEADVIKAFTAEQLKSGEVAYLLAEGKVLGEQVWGQQLGKDQYPVPGSDYKVIKAAQGDKDANGNYTYWATFSNQTNDVTLSVPSDRTLKVYNATVSGGKMTLIERSDYQLAKEEGVLLKTDGEYVNAKANETNDLTKASSDENHLVATPAEAQTVTAETGCKLYRLTYNNATTKERLGFYLSNDGISLKATPGKAYLQVSENEAKDPSSAALARSFVFGGGNETTGIDGITIMGTDVQRHGTIEGIFDLQGRKISNPTKGIYIKNNKKVVIK</sequence>
<gene>
    <name evidence="1" type="ORF">DW064_13315</name>
</gene>